<evidence type="ECO:0000256" key="1">
    <source>
        <dbReference type="SAM" id="MobiDB-lite"/>
    </source>
</evidence>
<reference evidence="3" key="1">
    <citation type="journal article" date="2010" name="Genome Res.">
        <title>Population genomic sequencing of Coccidioides fungi reveals recent hybridization and transposon control.</title>
        <authorList>
            <person name="Neafsey D.E."/>
            <person name="Barker B.M."/>
            <person name="Sharpton T.J."/>
            <person name="Stajich J.E."/>
            <person name="Park D.J."/>
            <person name="Whiston E."/>
            <person name="Hung C.-Y."/>
            <person name="McMahan C."/>
            <person name="White J."/>
            <person name="Sykes S."/>
            <person name="Heiman D."/>
            <person name="Young S."/>
            <person name="Zeng Q."/>
            <person name="Abouelleil A."/>
            <person name="Aftuck L."/>
            <person name="Bessette D."/>
            <person name="Brown A."/>
            <person name="FitzGerald M."/>
            <person name="Lui A."/>
            <person name="Macdonald J.P."/>
            <person name="Priest M."/>
            <person name="Orbach M.J."/>
            <person name="Galgiani J.N."/>
            <person name="Kirkland T.N."/>
            <person name="Cole G.T."/>
            <person name="Birren B.W."/>
            <person name="Henn M.R."/>
            <person name="Taylor J.W."/>
            <person name="Rounsley S.D."/>
        </authorList>
    </citation>
    <scope>NUCLEOTIDE SEQUENCE [LARGE SCALE GENOMIC DNA]</scope>
    <source>
        <strain evidence="3">RMSCC 2394</strain>
    </source>
</reference>
<gene>
    <name evidence="2" type="ORF">CIRG_07734</name>
</gene>
<evidence type="ECO:0000313" key="2">
    <source>
        <dbReference type="EMBL" id="KMP08053.1"/>
    </source>
</evidence>
<feature type="compositionally biased region" description="Polar residues" evidence="1">
    <location>
        <begin position="1"/>
        <end position="11"/>
    </location>
</feature>
<dbReference type="Proteomes" id="UP000054565">
    <property type="component" value="Unassembled WGS sequence"/>
</dbReference>
<dbReference type="AlphaFoldDB" id="A0A0J6YMC2"/>
<dbReference type="EMBL" id="DS028097">
    <property type="protein sequence ID" value="KMP08053.1"/>
    <property type="molecule type" value="Genomic_DNA"/>
</dbReference>
<sequence>MPPVFKTTNRPMLSDLTRAKKQRNQKSPQRGATEGDYEEPNHSRAVDGAYAPFGSRLE</sequence>
<feature type="region of interest" description="Disordered" evidence="1">
    <location>
        <begin position="1"/>
        <end position="58"/>
    </location>
</feature>
<evidence type="ECO:0000313" key="3">
    <source>
        <dbReference type="Proteomes" id="UP000054565"/>
    </source>
</evidence>
<name>A0A0J6YMC2_COCIT</name>
<organism evidence="2 3">
    <name type="scientific">Coccidioides immitis RMSCC 2394</name>
    <dbReference type="NCBI Taxonomy" id="404692"/>
    <lineage>
        <taxon>Eukaryota</taxon>
        <taxon>Fungi</taxon>
        <taxon>Dikarya</taxon>
        <taxon>Ascomycota</taxon>
        <taxon>Pezizomycotina</taxon>
        <taxon>Eurotiomycetes</taxon>
        <taxon>Eurotiomycetidae</taxon>
        <taxon>Onygenales</taxon>
        <taxon>Onygenaceae</taxon>
        <taxon>Coccidioides</taxon>
    </lineage>
</organism>
<accession>A0A0J6YMC2</accession>
<proteinExistence type="predicted"/>
<protein>
    <submittedName>
        <fullName evidence="2">Uncharacterized protein</fullName>
    </submittedName>
</protein>